<evidence type="ECO:0000313" key="1">
    <source>
        <dbReference type="EMBL" id="KIO31231.1"/>
    </source>
</evidence>
<keyword evidence="2" id="KW-1185">Reference proteome</keyword>
<dbReference type="Proteomes" id="UP000054248">
    <property type="component" value="Unassembled WGS sequence"/>
</dbReference>
<reference evidence="1 2" key="1">
    <citation type="submission" date="2014-04" db="EMBL/GenBank/DDBJ databases">
        <authorList>
            <consortium name="DOE Joint Genome Institute"/>
            <person name="Kuo A."/>
            <person name="Girlanda M."/>
            <person name="Perotto S."/>
            <person name="Kohler A."/>
            <person name="Nagy L.G."/>
            <person name="Floudas D."/>
            <person name="Copeland A."/>
            <person name="Barry K.W."/>
            <person name="Cichocki N."/>
            <person name="Veneault-Fourrey C."/>
            <person name="LaButti K."/>
            <person name="Lindquist E.A."/>
            <person name="Lipzen A."/>
            <person name="Lundell T."/>
            <person name="Morin E."/>
            <person name="Murat C."/>
            <person name="Sun H."/>
            <person name="Tunlid A."/>
            <person name="Henrissat B."/>
            <person name="Grigoriev I.V."/>
            <person name="Hibbett D.S."/>
            <person name="Martin F."/>
            <person name="Nordberg H.P."/>
            <person name="Cantor M.N."/>
            <person name="Hua S.X."/>
        </authorList>
    </citation>
    <scope>NUCLEOTIDE SEQUENCE [LARGE SCALE GENOMIC DNA]</scope>
    <source>
        <strain evidence="1 2">MUT 4182</strain>
    </source>
</reference>
<name>A0A0C3QRB6_9AGAM</name>
<dbReference type="HOGENOM" id="CLU_2428686_0_0_1"/>
<proteinExistence type="predicted"/>
<organism evidence="1 2">
    <name type="scientific">Tulasnella calospora MUT 4182</name>
    <dbReference type="NCBI Taxonomy" id="1051891"/>
    <lineage>
        <taxon>Eukaryota</taxon>
        <taxon>Fungi</taxon>
        <taxon>Dikarya</taxon>
        <taxon>Basidiomycota</taxon>
        <taxon>Agaricomycotina</taxon>
        <taxon>Agaricomycetes</taxon>
        <taxon>Cantharellales</taxon>
        <taxon>Tulasnellaceae</taxon>
        <taxon>Tulasnella</taxon>
    </lineage>
</organism>
<gene>
    <name evidence="1" type="ORF">M407DRAFT_139253</name>
</gene>
<reference evidence="2" key="2">
    <citation type="submission" date="2015-01" db="EMBL/GenBank/DDBJ databases">
        <title>Evolutionary Origins and Diversification of the Mycorrhizal Mutualists.</title>
        <authorList>
            <consortium name="DOE Joint Genome Institute"/>
            <consortium name="Mycorrhizal Genomics Consortium"/>
            <person name="Kohler A."/>
            <person name="Kuo A."/>
            <person name="Nagy L.G."/>
            <person name="Floudas D."/>
            <person name="Copeland A."/>
            <person name="Barry K.W."/>
            <person name="Cichocki N."/>
            <person name="Veneault-Fourrey C."/>
            <person name="LaButti K."/>
            <person name="Lindquist E.A."/>
            <person name="Lipzen A."/>
            <person name="Lundell T."/>
            <person name="Morin E."/>
            <person name="Murat C."/>
            <person name="Riley R."/>
            <person name="Ohm R."/>
            <person name="Sun H."/>
            <person name="Tunlid A."/>
            <person name="Henrissat B."/>
            <person name="Grigoriev I.V."/>
            <person name="Hibbett D.S."/>
            <person name="Martin F."/>
        </authorList>
    </citation>
    <scope>NUCLEOTIDE SEQUENCE [LARGE SCALE GENOMIC DNA]</scope>
    <source>
        <strain evidence="2">MUT 4182</strain>
    </source>
</reference>
<protein>
    <submittedName>
        <fullName evidence="1">Uncharacterized protein</fullName>
    </submittedName>
</protein>
<evidence type="ECO:0000313" key="2">
    <source>
        <dbReference type="Proteomes" id="UP000054248"/>
    </source>
</evidence>
<accession>A0A0C3QRB6</accession>
<sequence length="91" mass="10352">MYDGYSEIHHIDAELPEEHLVHLHIQCPQLESIIDPFGTMWAYPPTANHQQSLGWQKIGRISRTPKIPLSDIPSPGTAQKLLSPGTWTLWQ</sequence>
<dbReference type="EMBL" id="KN822965">
    <property type="protein sequence ID" value="KIO31231.1"/>
    <property type="molecule type" value="Genomic_DNA"/>
</dbReference>
<dbReference type="AlphaFoldDB" id="A0A0C3QRB6"/>